<dbReference type="AlphaFoldDB" id="A0A7W8E9I3"/>
<organism evidence="1 2">
    <name type="scientific">Granulicella mallensis</name>
    <dbReference type="NCBI Taxonomy" id="940614"/>
    <lineage>
        <taxon>Bacteria</taxon>
        <taxon>Pseudomonadati</taxon>
        <taxon>Acidobacteriota</taxon>
        <taxon>Terriglobia</taxon>
        <taxon>Terriglobales</taxon>
        <taxon>Acidobacteriaceae</taxon>
        <taxon>Granulicella</taxon>
    </lineage>
</organism>
<accession>A0A7W8E9I3</accession>
<name>A0A7W8E9I3_9BACT</name>
<dbReference type="EMBL" id="JACHIO010000003">
    <property type="protein sequence ID" value="MBB5062390.1"/>
    <property type="molecule type" value="Genomic_DNA"/>
</dbReference>
<protein>
    <submittedName>
        <fullName evidence="1">Uncharacterized protein</fullName>
    </submittedName>
</protein>
<sequence length="127" mass="13880">MKLRLKGNSVRLRVTRSELARLQAGERIQETVHFPSGSTPKFAYALEIGSHSLPVTVTFMDEQIVVSVSQDQLASWSGEHQVGVYATLPVDETTVLEVAIEKDFACLDLSDADNIDTFANPLTGKAC</sequence>
<dbReference type="Pfam" id="PF22668">
    <property type="entry name" value="DUF7009"/>
    <property type="match status" value="1"/>
</dbReference>
<evidence type="ECO:0000313" key="2">
    <source>
        <dbReference type="Proteomes" id="UP000584867"/>
    </source>
</evidence>
<reference evidence="1 2" key="1">
    <citation type="submission" date="2020-08" db="EMBL/GenBank/DDBJ databases">
        <title>Genomic Encyclopedia of Type Strains, Phase IV (KMG-V): Genome sequencing to study the core and pangenomes of soil and plant-associated prokaryotes.</title>
        <authorList>
            <person name="Whitman W."/>
        </authorList>
    </citation>
    <scope>NUCLEOTIDE SEQUENCE [LARGE SCALE GENOMIC DNA]</scope>
    <source>
        <strain evidence="1 2">X5P3</strain>
    </source>
</reference>
<dbReference type="RefSeq" id="WP_184252880.1">
    <property type="nucleotide sequence ID" value="NZ_JACHIO010000003.1"/>
</dbReference>
<dbReference type="Proteomes" id="UP000584867">
    <property type="component" value="Unassembled WGS sequence"/>
</dbReference>
<gene>
    <name evidence="1" type="ORF">HDF15_000720</name>
</gene>
<proteinExistence type="predicted"/>
<dbReference type="InterPro" id="IPR053825">
    <property type="entry name" value="DUF7009"/>
</dbReference>
<comment type="caution">
    <text evidence="1">The sequence shown here is derived from an EMBL/GenBank/DDBJ whole genome shotgun (WGS) entry which is preliminary data.</text>
</comment>
<evidence type="ECO:0000313" key="1">
    <source>
        <dbReference type="EMBL" id="MBB5062390.1"/>
    </source>
</evidence>